<name>A0A6J7R880_9ZZZZ</name>
<accession>A0A6J7R880</accession>
<protein>
    <submittedName>
        <fullName evidence="1">Unannotated protein</fullName>
    </submittedName>
</protein>
<dbReference type="EMBL" id="CAFBOZ010000349">
    <property type="protein sequence ID" value="CAB5024934.1"/>
    <property type="molecule type" value="Genomic_DNA"/>
</dbReference>
<reference evidence="1" key="1">
    <citation type="submission" date="2020-05" db="EMBL/GenBank/DDBJ databases">
        <authorList>
            <person name="Chiriac C."/>
            <person name="Salcher M."/>
            <person name="Ghai R."/>
            <person name="Kavagutti S V."/>
        </authorList>
    </citation>
    <scope>NUCLEOTIDE SEQUENCE</scope>
</reference>
<evidence type="ECO:0000313" key="1">
    <source>
        <dbReference type="EMBL" id="CAB5024934.1"/>
    </source>
</evidence>
<dbReference type="AlphaFoldDB" id="A0A6J7R880"/>
<gene>
    <name evidence="1" type="ORF">UFOPK3992_01931</name>
</gene>
<sequence>MNAQGAHAADSEEHLLQEALVTAASVQAVSDGSFDRTVLLNIAVEQQQRHPTHLRAPDVSVQVAGAGERDDHHRGGAICLA</sequence>
<organism evidence="1">
    <name type="scientific">freshwater metagenome</name>
    <dbReference type="NCBI Taxonomy" id="449393"/>
    <lineage>
        <taxon>unclassified sequences</taxon>
        <taxon>metagenomes</taxon>
        <taxon>ecological metagenomes</taxon>
    </lineage>
</organism>
<proteinExistence type="predicted"/>